<accession>A0A7W1X879</accession>
<reference evidence="1 2" key="1">
    <citation type="submission" date="2020-07" db="EMBL/GenBank/DDBJ databases">
        <authorList>
            <person name="Feng H."/>
        </authorList>
    </citation>
    <scope>NUCLEOTIDE SEQUENCE [LARGE SCALE GENOMIC DNA]</scope>
    <source>
        <strain evidence="2">s-11</strain>
    </source>
</reference>
<comment type="caution">
    <text evidence="1">The sequence shown here is derived from an EMBL/GenBank/DDBJ whole genome shotgun (WGS) entry which is preliminary data.</text>
</comment>
<protein>
    <submittedName>
        <fullName evidence="1">Uncharacterized protein</fullName>
    </submittedName>
</protein>
<sequence length="55" mass="5978">MKAVLGIGAPLVTTIVRRDFRRSGRTNLAISFFICSAQQKSPSHRPMMTGVSSAQ</sequence>
<proteinExistence type="predicted"/>
<organism evidence="1 2">
    <name type="scientific">Thermoactinomyces daqus</name>
    <dbReference type="NCBI Taxonomy" id="1329516"/>
    <lineage>
        <taxon>Bacteria</taxon>
        <taxon>Bacillati</taxon>
        <taxon>Bacillota</taxon>
        <taxon>Bacilli</taxon>
        <taxon>Bacillales</taxon>
        <taxon>Thermoactinomycetaceae</taxon>
        <taxon>Thermoactinomyces</taxon>
    </lineage>
</organism>
<dbReference type="AlphaFoldDB" id="A0A7W1X879"/>
<gene>
    <name evidence="1" type="ORF">H1164_02660</name>
</gene>
<evidence type="ECO:0000313" key="2">
    <source>
        <dbReference type="Proteomes" id="UP000530514"/>
    </source>
</evidence>
<evidence type="ECO:0000313" key="1">
    <source>
        <dbReference type="EMBL" id="MBA4541804.1"/>
    </source>
</evidence>
<dbReference type="EMBL" id="JACEIP010000003">
    <property type="protein sequence ID" value="MBA4541804.1"/>
    <property type="molecule type" value="Genomic_DNA"/>
</dbReference>
<dbReference type="Proteomes" id="UP000530514">
    <property type="component" value="Unassembled WGS sequence"/>
</dbReference>
<name>A0A7W1X879_9BACL</name>
<keyword evidence="2" id="KW-1185">Reference proteome</keyword>